<keyword evidence="3" id="KW-1185">Reference proteome</keyword>
<dbReference type="Gene3D" id="3.10.450.40">
    <property type="match status" value="1"/>
</dbReference>
<dbReference type="Pfam" id="PF04965">
    <property type="entry name" value="GPW_gp25"/>
    <property type="match status" value="1"/>
</dbReference>
<evidence type="ECO:0000313" key="3">
    <source>
        <dbReference type="Proteomes" id="UP000655883"/>
    </source>
</evidence>
<evidence type="ECO:0000313" key="2">
    <source>
        <dbReference type="EMBL" id="QIG72898.1"/>
    </source>
</evidence>
<dbReference type="SUPFAM" id="SSF160719">
    <property type="entry name" value="gpW/gp25-like"/>
    <property type="match status" value="1"/>
</dbReference>
<evidence type="ECO:0000259" key="1">
    <source>
        <dbReference type="Pfam" id="PF04965"/>
    </source>
</evidence>
<proteinExistence type="predicted"/>
<protein>
    <submittedName>
        <fullName evidence="2">Baseplate assembly protein W</fullName>
    </submittedName>
</protein>
<dbReference type="InterPro" id="IPR007048">
    <property type="entry name" value="IraD/Gp25-like"/>
</dbReference>
<accession>A0A7S5R8G1</accession>
<feature type="domain" description="IraD/Gp25-like" evidence="1">
    <location>
        <begin position="22"/>
        <end position="87"/>
    </location>
</feature>
<gene>
    <name evidence="2" type="ORF">EVB97_360</name>
</gene>
<dbReference type="Proteomes" id="UP000655883">
    <property type="component" value="Segment"/>
</dbReference>
<sequence>MQYYVYSDINQSLKSNYVYDIDSIKQSIISILTTSKNTRLFLADFGSNLEDLLFEPMTEALAFQMYNEIVEAIYRWEPRVILDTSRSSVDPDYDNHIYRVYLVFEVVGLGDDRFEQVIGLSK</sequence>
<organism evidence="2 3">
    <name type="scientific">Rhizobium phage RHph_Y65</name>
    <dbReference type="NCBI Taxonomy" id="2509785"/>
    <lineage>
        <taxon>Viruses</taxon>
        <taxon>Duplodnaviria</taxon>
        <taxon>Heunggongvirae</taxon>
        <taxon>Uroviricota</taxon>
        <taxon>Caudoviricetes</taxon>
        <taxon>Kleczkowskaviridae</taxon>
        <taxon>Cuauhnahuacvirus</taxon>
        <taxon>Cuauhnahuacvirus Y65</taxon>
    </lineage>
</organism>
<reference evidence="2 3" key="1">
    <citation type="submission" date="2020-01" db="EMBL/GenBank/DDBJ databases">
        <title>Patterns of diversity and host range of bacteriophage communities associated with bean-nodulatin bacteria.</title>
        <authorList>
            <person name="Vann Cauwenberghe J."/>
            <person name="Santamaria R.I."/>
            <person name="Bustos P."/>
            <person name="Juarez S."/>
            <person name="Gonzalez V."/>
        </authorList>
    </citation>
    <scope>NUCLEOTIDE SEQUENCE [LARGE SCALE GENOMIC DNA]</scope>
    <source>
        <strain evidence="3">RHph</strain>
    </source>
</reference>
<name>A0A7S5R8G1_9CAUD</name>
<dbReference type="EMBL" id="MN988525">
    <property type="protein sequence ID" value="QIG72898.1"/>
    <property type="molecule type" value="Genomic_DNA"/>
</dbReference>